<name>A0A223ZUA0_STROR</name>
<feature type="chain" id="PRO_5011288441" description="Lipoprotein" evidence="1">
    <location>
        <begin position="28"/>
        <end position="384"/>
    </location>
</feature>
<dbReference type="AlphaFoldDB" id="A0A223ZUA0"/>
<accession>A0A223ZUA0</accession>
<proteinExistence type="predicted"/>
<organism evidence="2 3">
    <name type="scientific">Streptococcus oralis subsp. tigurinus</name>
    <dbReference type="NCBI Taxonomy" id="1077464"/>
    <lineage>
        <taxon>Bacteria</taxon>
        <taxon>Bacillati</taxon>
        <taxon>Bacillota</taxon>
        <taxon>Bacilli</taxon>
        <taxon>Lactobacillales</taxon>
        <taxon>Streptococcaceae</taxon>
        <taxon>Streptococcus</taxon>
    </lineage>
</organism>
<evidence type="ECO:0000313" key="3">
    <source>
        <dbReference type="Proteomes" id="UP000218665"/>
    </source>
</evidence>
<keyword evidence="1" id="KW-0732">Signal</keyword>
<feature type="signal peptide" evidence="1">
    <location>
        <begin position="1"/>
        <end position="27"/>
    </location>
</feature>
<dbReference type="EMBL" id="AP018338">
    <property type="protein sequence ID" value="BBA08578.1"/>
    <property type="molecule type" value="Genomic_DNA"/>
</dbReference>
<dbReference type="RefSeq" id="WP_007521904.1">
    <property type="nucleotide sequence ID" value="NZ_AP018338.1"/>
</dbReference>
<sequence>MKLFKKISCLFIIIVGALLLNACTSHKEDKERLVRYLNKVYGESTYVIKEDPSHPYYWFVTLKDYPDISFTCSVSHDWLAMGSPFIHSDFEEVFCTRALAEYKENHNLGDDVLSYLHPENFVYSTEVENLDQLKESYDKMLDFINYTSLKYPILAETDCFGVRMDISGIRLKSSRRNLDGTIDTSIYQQVCNAENGKLNITSFEKIRQELEPQLRTHPENPNGFVFVVNSTSFVLGSDTLDDCLNKDVELESTTIGELKKIYLQPGEVSESYILSRVYNVGSLSYYTKFKIQVKNLSDKGCSLLDGTLIKAVISDPASMYIGDVYYEFDKRKELTADLYDMLGIKRPSTSEEESDGVPYKNIRVLFKMRVYFKEIDSVTLSYQE</sequence>
<evidence type="ECO:0008006" key="4">
    <source>
        <dbReference type="Google" id="ProtNLM"/>
    </source>
</evidence>
<gene>
    <name evidence="2" type="ORF">STO1_009740</name>
</gene>
<evidence type="ECO:0000313" key="2">
    <source>
        <dbReference type="EMBL" id="BBA08578.1"/>
    </source>
</evidence>
<reference evidence="2 3" key="1">
    <citation type="submission" date="2017-07" db="EMBL/GenBank/DDBJ databases">
        <title>Whole genome sequence of Streptococcus tigurinus, strain osk_001, isolated from post-mortem material.</title>
        <authorList>
            <person name="Yoshizawa H."/>
            <person name="Motooka D."/>
            <person name="Katada R."/>
            <person name="Matsumoto Y."/>
            <person name="Nakamura S."/>
            <person name="Morii E."/>
            <person name="Iida T."/>
            <person name="Matsumoto H."/>
        </authorList>
    </citation>
    <scope>NUCLEOTIDE SEQUENCE [LARGE SCALE GENOMIC DNA]</scope>
    <source>
        <strain evidence="3">osk_001</strain>
    </source>
</reference>
<dbReference type="Proteomes" id="UP000218665">
    <property type="component" value="Chromosome"/>
</dbReference>
<protein>
    <recommendedName>
        <fullName evidence="4">Lipoprotein</fullName>
    </recommendedName>
</protein>
<evidence type="ECO:0000256" key="1">
    <source>
        <dbReference type="SAM" id="SignalP"/>
    </source>
</evidence>